<comment type="caution">
    <text evidence="1">The sequence shown here is derived from an EMBL/GenBank/DDBJ whole genome shotgun (WGS) entry which is preliminary data.</text>
</comment>
<evidence type="ECO:0000313" key="1">
    <source>
        <dbReference type="EMBL" id="GAA4164703.1"/>
    </source>
</evidence>
<dbReference type="Proteomes" id="UP001415169">
    <property type="component" value="Unassembled WGS sequence"/>
</dbReference>
<reference evidence="1" key="1">
    <citation type="journal article" date="2014" name="Int. J. Syst. Evol. Microbiol.">
        <title>Complete genome of a new Firmicutes species belonging to the dominant human colonic microbiota ('Ruminococcus bicirculans') reveals two chromosomes and a selective capacity to utilize plant glucans.</title>
        <authorList>
            <consortium name="NISC Comparative Sequencing Program"/>
            <person name="Wegmann U."/>
            <person name="Louis P."/>
            <person name="Goesmann A."/>
            <person name="Henrissat B."/>
            <person name="Duncan S.H."/>
            <person name="Flint H.J."/>
        </authorList>
    </citation>
    <scope>NUCLEOTIDE SEQUENCE</scope>
    <source>
        <strain evidence="1">JCM 17590</strain>
    </source>
</reference>
<evidence type="ECO:0000313" key="2">
    <source>
        <dbReference type="Proteomes" id="UP001415169"/>
    </source>
</evidence>
<organism evidence="1 2">
    <name type="scientific">Gryllotalpicola daejeonensis</name>
    <dbReference type="NCBI Taxonomy" id="993087"/>
    <lineage>
        <taxon>Bacteria</taxon>
        <taxon>Bacillati</taxon>
        <taxon>Actinomycetota</taxon>
        <taxon>Actinomycetes</taxon>
        <taxon>Micrococcales</taxon>
        <taxon>Microbacteriaceae</taxon>
        <taxon>Gryllotalpicola</taxon>
    </lineage>
</organism>
<evidence type="ECO:0008006" key="3">
    <source>
        <dbReference type="Google" id="ProtNLM"/>
    </source>
</evidence>
<keyword evidence="2" id="KW-1185">Reference proteome</keyword>
<name>A0ABP7ZMM2_9MICO</name>
<dbReference type="EMBL" id="BAABBV010000002">
    <property type="protein sequence ID" value="GAA4164703.1"/>
    <property type="molecule type" value="Genomic_DNA"/>
</dbReference>
<reference evidence="1" key="2">
    <citation type="submission" date="2023-12" db="EMBL/GenBank/DDBJ databases">
        <authorList>
            <person name="Sun Q."/>
            <person name="Inoue M."/>
        </authorList>
    </citation>
    <scope>NUCLEOTIDE SEQUENCE</scope>
    <source>
        <strain evidence="1">JCM 17590</strain>
    </source>
</reference>
<dbReference type="RefSeq" id="WP_344792385.1">
    <property type="nucleotide sequence ID" value="NZ_BAABBV010000002.1"/>
</dbReference>
<protein>
    <recommendedName>
        <fullName evidence="3">RiboL-PSP-HEPN domain-containing protein</fullName>
    </recommendedName>
</protein>
<gene>
    <name evidence="1" type="ORF">GCM10022286_26800</name>
</gene>
<accession>A0ABP7ZMM2</accession>
<sequence>MPPLNDLRARAAAFEAEAHALFGQIESARSRVIQLDESYRKLGLLNLKQDELMRQALRCAEQGLYRAAHVMAWAAFMDFYEDLLASDGMVALRAARPGWTHVASMEELREYQAEFGLLELAQPLHLATKNETRALQSMLNKRNQCAHPSSFTPDLNSTLGYMSEVLHYLTLLAGKTPH</sequence>
<proteinExistence type="predicted"/>